<reference evidence="17 18" key="1">
    <citation type="submission" date="2014-07" db="EMBL/GenBank/DDBJ databases">
        <title>Tepidicaulis marinum gen. nov., sp. nov., a novel marine bacterium denitrifying nitrate to nitrous oxide strictly under microaerobic conditions.</title>
        <authorList>
            <person name="Takeuchi M."/>
            <person name="Yamagishi T."/>
            <person name="Kamagata Y."/>
            <person name="Oshima K."/>
            <person name="Hattori M."/>
            <person name="Katayama T."/>
            <person name="Hanada S."/>
            <person name="Tamaki H."/>
            <person name="Marumo K."/>
            <person name="Maeda H."/>
            <person name="Nedachi M."/>
            <person name="Iwasaki W."/>
            <person name="Suwa Y."/>
            <person name="Sakata S."/>
        </authorList>
    </citation>
    <scope>NUCLEOTIDE SEQUENCE [LARGE SCALE GENOMIC DNA]</scope>
    <source>
        <strain evidence="17 18">MA2</strain>
    </source>
</reference>
<evidence type="ECO:0000313" key="18">
    <source>
        <dbReference type="Proteomes" id="UP000028702"/>
    </source>
</evidence>
<keyword evidence="14 15" id="KW-0924">Ammonia transport</keyword>
<feature type="transmembrane region" description="Helical" evidence="15">
    <location>
        <begin position="121"/>
        <end position="142"/>
    </location>
</feature>
<dbReference type="Gene3D" id="1.10.287.130">
    <property type="match status" value="1"/>
</dbReference>
<dbReference type="PANTHER" id="PTHR11730">
    <property type="entry name" value="AMMONIUM TRANSPORTER"/>
    <property type="match status" value="1"/>
</dbReference>
<dbReference type="SUPFAM" id="SSF47384">
    <property type="entry name" value="Homodimeric domain of signal transducing histidine kinase"/>
    <property type="match status" value="1"/>
</dbReference>
<dbReference type="Pfam" id="PF00909">
    <property type="entry name" value="Ammonium_transp"/>
    <property type="match status" value="1"/>
</dbReference>
<dbReference type="Pfam" id="PF02518">
    <property type="entry name" value="HATPase_c"/>
    <property type="match status" value="1"/>
</dbReference>
<dbReference type="STRING" id="1333998.M2A_0774"/>
<dbReference type="FunFam" id="1.10.287.130:FF:000038">
    <property type="entry name" value="Sensory transduction histidine kinase"/>
    <property type="match status" value="1"/>
</dbReference>
<feature type="transmembrane region" description="Helical" evidence="15">
    <location>
        <begin position="231"/>
        <end position="255"/>
    </location>
</feature>
<dbReference type="GO" id="GO:0005886">
    <property type="term" value="C:plasma membrane"/>
    <property type="evidence" value="ECO:0007669"/>
    <property type="project" value="UniProtKB-SubCell"/>
</dbReference>
<evidence type="ECO:0000256" key="5">
    <source>
        <dbReference type="ARBA" id="ARBA00022553"/>
    </source>
</evidence>
<dbReference type="eggNOG" id="COG2205">
    <property type="taxonomic scope" value="Bacteria"/>
</dbReference>
<dbReference type="InterPro" id="IPR005467">
    <property type="entry name" value="His_kinase_dom"/>
</dbReference>
<comment type="caution">
    <text evidence="17">The sequence shown here is derived from an EMBL/GenBank/DDBJ whole genome shotgun (WGS) entry which is preliminary data.</text>
</comment>
<gene>
    <name evidence="17" type="ORF">M2A_0774</name>
</gene>
<dbReference type="PROSITE" id="PS01219">
    <property type="entry name" value="AMMONIUM_TRANSP"/>
    <property type="match status" value="1"/>
</dbReference>
<dbReference type="GO" id="GO:0008519">
    <property type="term" value="F:ammonium channel activity"/>
    <property type="evidence" value="ECO:0007669"/>
    <property type="project" value="InterPro"/>
</dbReference>
<dbReference type="Proteomes" id="UP000028702">
    <property type="component" value="Unassembled WGS sequence"/>
</dbReference>
<dbReference type="GO" id="GO:0000155">
    <property type="term" value="F:phosphorelay sensor kinase activity"/>
    <property type="evidence" value="ECO:0007669"/>
    <property type="project" value="InterPro"/>
</dbReference>
<dbReference type="InterPro" id="IPR004358">
    <property type="entry name" value="Sig_transdc_His_kin-like_C"/>
</dbReference>
<dbReference type="InterPro" id="IPR036890">
    <property type="entry name" value="HATPase_C_sf"/>
</dbReference>
<dbReference type="InterPro" id="IPR003661">
    <property type="entry name" value="HisK_dim/P_dom"/>
</dbReference>
<feature type="transmembrane region" description="Helical" evidence="15">
    <location>
        <begin position="6"/>
        <end position="26"/>
    </location>
</feature>
<evidence type="ECO:0000256" key="14">
    <source>
        <dbReference type="ARBA" id="ARBA00023177"/>
    </source>
</evidence>
<keyword evidence="12" id="KW-0902">Two-component regulatory system</keyword>
<feature type="domain" description="Histidine kinase" evidence="16">
    <location>
        <begin position="480"/>
        <end position="702"/>
    </location>
</feature>
<evidence type="ECO:0000256" key="10">
    <source>
        <dbReference type="ARBA" id="ARBA00022840"/>
    </source>
</evidence>
<evidence type="ECO:0000256" key="7">
    <source>
        <dbReference type="ARBA" id="ARBA00022692"/>
    </source>
</evidence>
<comment type="similarity">
    <text evidence="3 15">Belongs to the ammonia transporter channel (TC 1.A.11.2) family.</text>
</comment>
<keyword evidence="8" id="KW-0547">Nucleotide-binding</keyword>
<feature type="transmembrane region" description="Helical" evidence="15">
    <location>
        <begin position="314"/>
        <end position="335"/>
    </location>
</feature>
<evidence type="ECO:0000256" key="15">
    <source>
        <dbReference type="RuleBase" id="RU362002"/>
    </source>
</evidence>
<dbReference type="SMART" id="SM00388">
    <property type="entry name" value="HisKA"/>
    <property type="match status" value="1"/>
</dbReference>
<feature type="transmembrane region" description="Helical" evidence="15">
    <location>
        <begin position="92"/>
        <end position="114"/>
    </location>
</feature>
<evidence type="ECO:0000256" key="12">
    <source>
        <dbReference type="ARBA" id="ARBA00023012"/>
    </source>
</evidence>
<dbReference type="EMBL" id="BBIO01000003">
    <property type="protein sequence ID" value="GAK44275.1"/>
    <property type="molecule type" value="Genomic_DNA"/>
</dbReference>
<dbReference type="InterPro" id="IPR003594">
    <property type="entry name" value="HATPase_dom"/>
</dbReference>
<evidence type="ECO:0000256" key="4">
    <source>
        <dbReference type="ARBA" id="ARBA00022448"/>
    </source>
</evidence>
<evidence type="ECO:0000256" key="3">
    <source>
        <dbReference type="ARBA" id="ARBA00005887"/>
    </source>
</evidence>
<feature type="transmembrane region" description="Helical" evidence="15">
    <location>
        <begin position="47"/>
        <end position="72"/>
    </location>
</feature>
<proteinExistence type="inferred from homology"/>
<dbReference type="InterPro" id="IPR001905">
    <property type="entry name" value="Ammonium_transpt"/>
</dbReference>
<dbReference type="SUPFAM" id="SSF55874">
    <property type="entry name" value="ATPase domain of HSP90 chaperone/DNA topoisomerase II/histidine kinase"/>
    <property type="match status" value="1"/>
</dbReference>
<dbReference type="PROSITE" id="PS50109">
    <property type="entry name" value="HIS_KIN"/>
    <property type="match status" value="1"/>
</dbReference>
<dbReference type="PANTHER" id="PTHR11730:SF6">
    <property type="entry name" value="AMMONIUM TRANSPORTER"/>
    <property type="match status" value="1"/>
</dbReference>
<comment type="subcellular location">
    <subcellularLocation>
        <location evidence="15">Cell membrane</location>
        <topology evidence="15">Multi-pass membrane protein</topology>
    </subcellularLocation>
    <subcellularLocation>
        <location evidence="2">Membrane</location>
        <topology evidence="2">Multi-pass membrane protein</topology>
    </subcellularLocation>
</comment>
<feature type="transmembrane region" description="Helical" evidence="15">
    <location>
        <begin position="162"/>
        <end position="182"/>
    </location>
</feature>
<dbReference type="InterPro" id="IPR036097">
    <property type="entry name" value="HisK_dim/P_sf"/>
</dbReference>
<dbReference type="InterPro" id="IPR018047">
    <property type="entry name" value="Ammonium_transpt_CS"/>
</dbReference>
<dbReference type="Gene3D" id="1.10.3430.10">
    <property type="entry name" value="Ammonium transporter AmtB like domains"/>
    <property type="match status" value="1"/>
</dbReference>
<evidence type="ECO:0000256" key="6">
    <source>
        <dbReference type="ARBA" id="ARBA00022679"/>
    </source>
</evidence>
<name>A0A081B8A7_9HYPH</name>
<dbReference type="Pfam" id="PF00512">
    <property type="entry name" value="HisKA"/>
    <property type="match status" value="1"/>
</dbReference>
<keyword evidence="13 15" id="KW-0472">Membrane</keyword>
<dbReference type="InterPro" id="IPR029020">
    <property type="entry name" value="Ammonium/urea_transptr"/>
</dbReference>
<dbReference type="GO" id="GO:0097272">
    <property type="term" value="P:ammonium homeostasis"/>
    <property type="evidence" value="ECO:0007669"/>
    <property type="project" value="TreeGrafter"/>
</dbReference>
<evidence type="ECO:0000256" key="8">
    <source>
        <dbReference type="ARBA" id="ARBA00022741"/>
    </source>
</evidence>
<evidence type="ECO:0000256" key="13">
    <source>
        <dbReference type="ARBA" id="ARBA00023136"/>
    </source>
</evidence>
<keyword evidence="7 15" id="KW-0812">Transmembrane</keyword>
<dbReference type="SUPFAM" id="SSF111352">
    <property type="entry name" value="Ammonium transporter"/>
    <property type="match status" value="1"/>
</dbReference>
<evidence type="ECO:0000256" key="2">
    <source>
        <dbReference type="ARBA" id="ARBA00004141"/>
    </source>
</evidence>
<dbReference type="InterPro" id="IPR024041">
    <property type="entry name" value="NH4_transpt_AmtB-like_dom"/>
</dbReference>
<sequence>MSGLDIAWVLICTVLVLLMQAGFTCLETGLIRAKNSINVAVKNVADFSLASLVFWAVGYGLMFGPSAFGLVGHDGFMLAGQAEVTPERSSEMVFFFFQLAFCGTSITIVSGAVAERMSFKGYLAATFILSLLIYPIIGHWAWGGLDSGSATGWLEKLGFIDFAGSTVVHSVGGWAALAAILVIGPRLGRFGQGGRAIEPHNLPLAALGMFLIWIGWFGFNGGSTLAVNHVVPVVLVHTLLAASAGGIAVMGLTWAIDQRPDVGATVNGVLAGLVAITASAHIVSTGGSVLIGAMGGFVSVLAAKLLERLEIDDAVGAVPVHLAAGIWGTLAVALFGEMSYFPNGASRFEQFTVQLTGVAAAGAYAFTLSFALMKLIDPFLAMRVRARAEREGLNISEHGASSALSELLGRMEDQSRRGDFSHKVPVEPFTEAGELAFRYNLVLDRFNSEVSAHEKAAAALREARDAAEIANAAKSEFLANMSHELRTPLNAIIGFSEIMTGGMFGEIENPQYKEYIHDIHRSSNHLLSLINDILDLSKIEANKMELADEDLDLGEEVRGCERLIRWRAQEAKLVFDVLIDEDLPRLIADRRALRQMILNLVSNAVKFTPEGGRVVLSVEREVDGRIAISVADTGIGIEKSDIPKALTPFQQISTGDTVYMADGTGLGLPITAALARLHGGTVVIRSEPGRGTEVTVRLPASRLQERPAKNKIEFV</sequence>
<dbReference type="AlphaFoldDB" id="A0A081B8A7"/>
<evidence type="ECO:0000256" key="1">
    <source>
        <dbReference type="ARBA" id="ARBA00000085"/>
    </source>
</evidence>
<dbReference type="eggNOG" id="COG0004">
    <property type="taxonomic scope" value="Bacteria"/>
</dbReference>
<keyword evidence="18" id="KW-1185">Reference proteome</keyword>
<dbReference type="PRINTS" id="PR00344">
    <property type="entry name" value="BCTRLSENSOR"/>
</dbReference>
<feature type="transmembrane region" description="Helical" evidence="15">
    <location>
        <begin position="202"/>
        <end position="219"/>
    </location>
</feature>
<keyword evidence="10" id="KW-0067">ATP-binding</keyword>
<feature type="transmembrane region" description="Helical" evidence="15">
    <location>
        <begin position="355"/>
        <end position="376"/>
    </location>
</feature>
<evidence type="ECO:0000256" key="11">
    <source>
        <dbReference type="ARBA" id="ARBA00022989"/>
    </source>
</evidence>
<dbReference type="SMART" id="SM00387">
    <property type="entry name" value="HATPase_c"/>
    <property type="match status" value="1"/>
</dbReference>
<keyword evidence="4 15" id="KW-0813">Transport</keyword>
<protein>
    <recommendedName>
        <fullName evidence="15">Ammonium transporter</fullName>
    </recommendedName>
</protein>
<dbReference type="NCBIfam" id="TIGR00836">
    <property type="entry name" value="amt"/>
    <property type="match status" value="1"/>
</dbReference>
<evidence type="ECO:0000256" key="9">
    <source>
        <dbReference type="ARBA" id="ARBA00022777"/>
    </source>
</evidence>
<accession>A0A081B8A7</accession>
<keyword evidence="5" id="KW-0597">Phosphoprotein</keyword>
<keyword evidence="6" id="KW-0808">Transferase</keyword>
<dbReference type="Gene3D" id="3.30.565.10">
    <property type="entry name" value="Histidine kinase-like ATPase, C-terminal domain"/>
    <property type="match status" value="1"/>
</dbReference>
<comment type="catalytic activity">
    <reaction evidence="1">
        <text>ATP + protein L-histidine = ADP + protein N-phospho-L-histidine.</text>
        <dbReference type="EC" id="2.7.13.3"/>
    </reaction>
</comment>
<evidence type="ECO:0000313" key="17">
    <source>
        <dbReference type="EMBL" id="GAK44275.1"/>
    </source>
</evidence>
<keyword evidence="9 17" id="KW-0418">Kinase</keyword>
<feature type="transmembrane region" description="Helical" evidence="15">
    <location>
        <begin position="262"/>
        <end position="283"/>
    </location>
</feature>
<evidence type="ECO:0000259" key="16">
    <source>
        <dbReference type="PROSITE" id="PS50109"/>
    </source>
</evidence>
<dbReference type="GO" id="GO:0005524">
    <property type="term" value="F:ATP binding"/>
    <property type="evidence" value="ECO:0007669"/>
    <property type="project" value="UniProtKB-KW"/>
</dbReference>
<organism evidence="17 18">
    <name type="scientific">Tepidicaulis marinus</name>
    <dbReference type="NCBI Taxonomy" id="1333998"/>
    <lineage>
        <taxon>Bacteria</taxon>
        <taxon>Pseudomonadati</taxon>
        <taxon>Pseudomonadota</taxon>
        <taxon>Alphaproteobacteria</taxon>
        <taxon>Hyphomicrobiales</taxon>
        <taxon>Parvibaculaceae</taxon>
        <taxon>Tepidicaulis</taxon>
    </lineage>
</organism>
<keyword evidence="11 15" id="KW-1133">Transmembrane helix</keyword>
<dbReference type="CDD" id="cd00082">
    <property type="entry name" value="HisKA"/>
    <property type="match status" value="1"/>
</dbReference>